<dbReference type="InterPro" id="IPR051190">
    <property type="entry name" value="Baculoviral_IAP"/>
</dbReference>
<evidence type="ECO:0000256" key="1">
    <source>
        <dbReference type="ARBA" id="ARBA00022723"/>
    </source>
</evidence>
<comment type="caution">
    <text evidence="4">The sequence shown here is derived from an EMBL/GenBank/DDBJ whole genome shotgun (WGS) entry which is preliminary data.</text>
</comment>
<feature type="compositionally biased region" description="Basic and acidic residues" evidence="3">
    <location>
        <begin position="466"/>
        <end position="477"/>
    </location>
</feature>
<feature type="compositionally biased region" description="Acidic residues" evidence="3">
    <location>
        <begin position="580"/>
        <end position="589"/>
    </location>
</feature>
<feature type="compositionally biased region" description="Polar residues" evidence="3">
    <location>
        <begin position="424"/>
        <end position="433"/>
    </location>
</feature>
<dbReference type="Proteomes" id="UP001337655">
    <property type="component" value="Unassembled WGS sequence"/>
</dbReference>
<feature type="compositionally biased region" description="Low complexity" evidence="3">
    <location>
        <begin position="243"/>
        <end position="257"/>
    </location>
</feature>
<feature type="region of interest" description="Disordered" evidence="3">
    <location>
        <begin position="230"/>
        <end position="265"/>
    </location>
</feature>
<evidence type="ECO:0000256" key="2">
    <source>
        <dbReference type="ARBA" id="ARBA00022833"/>
    </source>
</evidence>
<evidence type="ECO:0000256" key="3">
    <source>
        <dbReference type="SAM" id="MobiDB-lite"/>
    </source>
</evidence>
<dbReference type="CDD" id="cd00022">
    <property type="entry name" value="BIR"/>
    <property type="match status" value="2"/>
</dbReference>
<dbReference type="Gene3D" id="1.10.1170.10">
    <property type="entry name" value="Inhibitor Of Apoptosis Protein (2mihbC-IAP-1), Chain A"/>
    <property type="match status" value="2"/>
</dbReference>
<evidence type="ECO:0000313" key="4">
    <source>
        <dbReference type="EMBL" id="KAK5175708.1"/>
    </source>
</evidence>
<evidence type="ECO:0000313" key="5">
    <source>
        <dbReference type="Proteomes" id="UP001337655"/>
    </source>
</evidence>
<dbReference type="EMBL" id="JAVRRT010000001">
    <property type="protein sequence ID" value="KAK5175708.1"/>
    <property type="molecule type" value="Genomic_DNA"/>
</dbReference>
<dbReference type="RefSeq" id="XP_064664346.1">
    <property type="nucleotide sequence ID" value="XM_064798112.1"/>
</dbReference>
<feature type="compositionally biased region" description="Pro residues" evidence="3">
    <location>
        <begin position="358"/>
        <end position="368"/>
    </location>
</feature>
<feature type="compositionally biased region" description="Basic and acidic residues" evidence="3">
    <location>
        <begin position="590"/>
        <end position="603"/>
    </location>
</feature>
<feature type="compositionally biased region" description="Low complexity" evidence="3">
    <location>
        <begin position="604"/>
        <end position="614"/>
    </location>
</feature>
<keyword evidence="2" id="KW-0862">Zinc</keyword>
<reference evidence="4 5" key="1">
    <citation type="submission" date="2023-08" db="EMBL/GenBank/DDBJ databases">
        <title>Black Yeasts Isolated from many extreme environments.</title>
        <authorList>
            <person name="Coleine C."/>
            <person name="Stajich J.E."/>
            <person name="Selbmann L."/>
        </authorList>
    </citation>
    <scope>NUCLEOTIDE SEQUENCE [LARGE SCALE GENOMIC DNA]</scope>
    <source>
        <strain evidence="4 5">CCFEE 5935</strain>
    </source>
</reference>
<dbReference type="AlphaFoldDB" id="A0AAV9PTP1"/>
<proteinExistence type="predicted"/>
<dbReference type="SUPFAM" id="SSF57924">
    <property type="entry name" value="Inhibitor of apoptosis (IAP) repeat"/>
    <property type="match status" value="2"/>
</dbReference>
<dbReference type="GeneID" id="89922197"/>
<feature type="compositionally biased region" description="Low complexity" evidence="3">
    <location>
        <begin position="560"/>
        <end position="573"/>
    </location>
</feature>
<keyword evidence="1" id="KW-0479">Metal-binding</keyword>
<gene>
    <name evidence="4" type="ORF">LTR77_000847</name>
</gene>
<sequence length="824" mass="88140">MAPNTTLTANMHTFAARHNTFTIAHQLSKRRASQTNGKKKAAGANVVEWTHEQPTGEDLARAGFFFRPAIDSPDNVQCFLCSVKLDGWEPSDNPIEEHLAHSGSCVWARSIYAGSSAQRDYDAAADPMSEDLVAARKGTFNVGLGWPHEDKKGWKCKIGKMVEAGWCYDPAPAGAEGVGEEEEADGVTCFYCDISLDGWEPKDDPMAEHQKRSPECAFFALVEKFGSGTSKKAAKGRGKKGASRASTASKASSRLSTQSALSTFSQEPSLADIGAGLESNVDGATVDDSIMSTASTATATGKGTKKAGRPKGAPKGGKGRKRAGTVDSQVEHEPLYPDLGAASQSQDVYDEEIRVSSPPLPVEEPAPAPEKKGRKGTRQSKQPQVESSILEISSMEVSAPAKKTTRGRKPKTQPEPEPPVADASDNSDVSAQLQEELERSMDFDAQPEDTAPQPEELSRSKRGVKRTSEGLAKRESQLRTVSAVVVEFPVPPKAATGPKGKKGRQASKQIAPAVPEDQDTQADEQQSTQEDTLMSELEPAASKQTETKKAPAKGKRGGRKASSTRSSRSSKATVVATEPEQTETQEDLERDEREIEAELERIAAEQAALQVEQENTAEFEVSPSQQHTEQVRSAVSSQAGSRRQSTKAKLSSPPQLPLMDFSGKTATPSPAGSDKENQPSSAAAPSTKKQPPAQAPMLSPTKTTRIPLAPGTPNRALLSPSKRLSLTKQVRQLTSTQPWKPIDLDNVLLVSPQPTPGTLANRLAGAAGTLTSPEKGLTVEGWIMRQAEKADEDLRRKCEEMVGVFEREGVRALGSLQGIVVGGT</sequence>
<organism evidence="4 5">
    <name type="scientific">Saxophila tyrrhenica</name>
    <dbReference type="NCBI Taxonomy" id="1690608"/>
    <lineage>
        <taxon>Eukaryota</taxon>
        <taxon>Fungi</taxon>
        <taxon>Dikarya</taxon>
        <taxon>Ascomycota</taxon>
        <taxon>Pezizomycotina</taxon>
        <taxon>Dothideomycetes</taxon>
        <taxon>Dothideomycetidae</taxon>
        <taxon>Mycosphaerellales</taxon>
        <taxon>Extremaceae</taxon>
        <taxon>Saxophila</taxon>
    </lineage>
</organism>
<feature type="compositionally biased region" description="Basic residues" evidence="3">
    <location>
        <begin position="550"/>
        <end position="559"/>
    </location>
</feature>
<dbReference type="GO" id="GO:0046872">
    <property type="term" value="F:metal ion binding"/>
    <property type="evidence" value="ECO:0007669"/>
    <property type="project" value="UniProtKB-KW"/>
</dbReference>
<dbReference type="PANTHER" id="PTHR46771">
    <property type="entry name" value="DETERIN"/>
    <property type="match status" value="1"/>
</dbReference>
<feature type="region of interest" description="Disordered" evidence="3">
    <location>
        <begin position="295"/>
        <end position="723"/>
    </location>
</feature>
<dbReference type="PANTHER" id="PTHR46771:SF5">
    <property type="entry name" value="DETERIN"/>
    <property type="match status" value="1"/>
</dbReference>
<keyword evidence="5" id="KW-1185">Reference proteome</keyword>
<evidence type="ECO:0008006" key="6">
    <source>
        <dbReference type="Google" id="ProtNLM"/>
    </source>
</evidence>
<accession>A0AAV9PTP1</accession>
<feature type="compositionally biased region" description="Polar residues" evidence="3">
    <location>
        <begin position="678"/>
        <end position="689"/>
    </location>
</feature>
<feature type="compositionally biased region" description="Polar residues" evidence="3">
    <location>
        <begin position="622"/>
        <end position="653"/>
    </location>
</feature>
<dbReference type="PROSITE" id="PS50143">
    <property type="entry name" value="BIR_REPEAT_2"/>
    <property type="match status" value="2"/>
</dbReference>
<dbReference type="InterPro" id="IPR001370">
    <property type="entry name" value="BIR_rpt"/>
</dbReference>
<dbReference type="SMART" id="SM00238">
    <property type="entry name" value="BIR"/>
    <property type="match status" value="2"/>
</dbReference>
<feature type="compositionally biased region" description="Polar residues" evidence="3">
    <location>
        <begin position="379"/>
        <end position="391"/>
    </location>
</feature>
<dbReference type="Pfam" id="PF00653">
    <property type="entry name" value="BIR"/>
    <property type="match status" value="2"/>
</dbReference>
<protein>
    <recommendedName>
        <fullName evidence="6">BIR-domain-containing protein</fullName>
    </recommendedName>
</protein>
<feature type="compositionally biased region" description="Polar residues" evidence="3">
    <location>
        <begin position="523"/>
        <end position="532"/>
    </location>
</feature>
<feature type="compositionally biased region" description="Basic residues" evidence="3">
    <location>
        <begin position="232"/>
        <end position="242"/>
    </location>
</feature>
<name>A0AAV9PTP1_9PEZI</name>